<dbReference type="InterPro" id="IPR011051">
    <property type="entry name" value="RmlC_Cupin_sf"/>
</dbReference>
<dbReference type="SUPFAM" id="SSF51182">
    <property type="entry name" value="RmlC-like cupins"/>
    <property type="match status" value="1"/>
</dbReference>
<sequence>MIEPLPPVRRVVTAIDADGRSFIAEAGPSPAGFALPGSPFRSDNIWRTHAAPAPVDAPDDIAAHRGVLPPAGGTVLRVIDFPPMEGTREEQAALAAKVFALLYPDADHQVGSDRSAGMHTTDTVDYAIVLAGEIYAVMDQDEALLTAGDVLIQRGTAHSWENRSRRMARVAFVLVDGVRG</sequence>
<dbReference type="Gene3D" id="2.60.120.10">
    <property type="entry name" value="Jelly Rolls"/>
    <property type="match status" value="1"/>
</dbReference>
<organism evidence="1 2">
    <name type="scientific">Sphingomonas corticis</name>
    <dbReference type="NCBI Taxonomy" id="2722791"/>
    <lineage>
        <taxon>Bacteria</taxon>
        <taxon>Pseudomonadati</taxon>
        <taxon>Pseudomonadota</taxon>
        <taxon>Alphaproteobacteria</taxon>
        <taxon>Sphingomonadales</taxon>
        <taxon>Sphingomonadaceae</taxon>
        <taxon>Sphingomonas</taxon>
    </lineage>
</organism>
<evidence type="ECO:0000313" key="1">
    <source>
        <dbReference type="EMBL" id="NJR78351.1"/>
    </source>
</evidence>
<reference evidence="1 2" key="1">
    <citation type="submission" date="2020-03" db="EMBL/GenBank/DDBJ databases">
        <authorList>
            <person name="Wang L."/>
            <person name="He N."/>
            <person name="Li Y."/>
            <person name="Fang Y."/>
            <person name="Zhang F."/>
        </authorList>
    </citation>
    <scope>NUCLEOTIDE SEQUENCE [LARGE SCALE GENOMIC DNA]</scope>
    <source>
        <strain evidence="1 2">36D10-4-7</strain>
    </source>
</reference>
<keyword evidence="2" id="KW-1185">Reference proteome</keyword>
<dbReference type="RefSeq" id="WP_168133847.1">
    <property type="nucleotide sequence ID" value="NZ_JAAVJH010000003.1"/>
</dbReference>
<dbReference type="PANTHER" id="PTHR36156:SF2">
    <property type="entry name" value="CUPIN TYPE-2 DOMAIN-CONTAINING PROTEIN"/>
    <property type="match status" value="1"/>
</dbReference>
<accession>A0ABX1CK32</accession>
<comment type="caution">
    <text evidence="1">The sequence shown here is derived from an EMBL/GenBank/DDBJ whole genome shotgun (WGS) entry which is preliminary data.</text>
</comment>
<dbReference type="InterPro" id="IPR047142">
    <property type="entry name" value="OryJ/VirC-like"/>
</dbReference>
<dbReference type="Proteomes" id="UP000732399">
    <property type="component" value="Unassembled WGS sequence"/>
</dbReference>
<evidence type="ECO:0000313" key="2">
    <source>
        <dbReference type="Proteomes" id="UP000732399"/>
    </source>
</evidence>
<name>A0ABX1CK32_9SPHN</name>
<dbReference type="InterPro" id="IPR014710">
    <property type="entry name" value="RmlC-like_jellyroll"/>
</dbReference>
<protein>
    <submittedName>
        <fullName evidence="1">Cupin domain-containing protein</fullName>
    </submittedName>
</protein>
<gene>
    <name evidence="1" type="ORF">HBH26_06925</name>
</gene>
<proteinExistence type="predicted"/>
<dbReference type="EMBL" id="JAAVJH010000003">
    <property type="protein sequence ID" value="NJR78351.1"/>
    <property type="molecule type" value="Genomic_DNA"/>
</dbReference>
<dbReference type="PANTHER" id="PTHR36156">
    <property type="entry name" value="SLR2101 PROTEIN"/>
    <property type="match status" value="1"/>
</dbReference>
<dbReference type="CDD" id="cd02231">
    <property type="entry name" value="cupin_BLL6423-like"/>
    <property type="match status" value="1"/>
</dbReference>